<evidence type="ECO:0000259" key="1">
    <source>
        <dbReference type="PROSITE" id="PS51677"/>
    </source>
</evidence>
<accession>A0A6L5GRA7</accession>
<protein>
    <submittedName>
        <fullName evidence="2">Polysaccharide deacetylase family protein</fullName>
    </submittedName>
</protein>
<reference evidence="2" key="1">
    <citation type="journal article" date="2020" name="Appl. Environ. Microbiol.">
        <title>Medium-Chain Fatty Acid Synthesis by 'Candidatus Weimeria bifida' gen. nov., sp. nov., and 'Candidatus Pseudoramibacter fermentans' sp. nov.</title>
        <authorList>
            <person name="Scarborough M.J."/>
            <person name="Myers K.S."/>
            <person name="Donohue T.J."/>
            <person name="Noguera D.R."/>
        </authorList>
    </citation>
    <scope>NUCLEOTIDE SEQUENCE</scope>
    <source>
        <strain evidence="2">EUB1.1</strain>
    </source>
</reference>
<dbReference type="Pfam" id="PF01522">
    <property type="entry name" value="Polysacc_deac_1"/>
    <property type="match status" value="1"/>
</dbReference>
<dbReference type="Proteomes" id="UP000473648">
    <property type="component" value="Unassembled WGS sequence"/>
</dbReference>
<evidence type="ECO:0000313" key="3">
    <source>
        <dbReference type="Proteomes" id="UP000473648"/>
    </source>
</evidence>
<organism evidence="2 3">
    <name type="scientific">Candidatus Pseudoramibacter fermentans</name>
    <dbReference type="NCBI Taxonomy" id="2594427"/>
    <lineage>
        <taxon>Bacteria</taxon>
        <taxon>Bacillati</taxon>
        <taxon>Bacillota</taxon>
        <taxon>Clostridia</taxon>
        <taxon>Eubacteriales</taxon>
        <taxon>Eubacteriaceae</taxon>
        <taxon>Pseudoramibacter</taxon>
    </lineage>
</organism>
<dbReference type="InterPro" id="IPR002509">
    <property type="entry name" value="NODB_dom"/>
</dbReference>
<dbReference type="CDD" id="cd10917">
    <property type="entry name" value="CE4_NodB_like_6s_7s"/>
    <property type="match status" value="1"/>
</dbReference>
<gene>
    <name evidence="2" type="ORF">FRC53_03260</name>
</gene>
<dbReference type="SUPFAM" id="SSF88713">
    <property type="entry name" value="Glycoside hydrolase/deacetylase"/>
    <property type="match status" value="2"/>
</dbReference>
<dbReference type="AlphaFoldDB" id="A0A6L5GRA7"/>
<dbReference type="PROSITE" id="PS51677">
    <property type="entry name" value="NODB"/>
    <property type="match status" value="1"/>
</dbReference>
<name>A0A6L5GRA7_9FIRM</name>
<dbReference type="PANTHER" id="PTHR10587">
    <property type="entry name" value="GLYCOSYL TRANSFERASE-RELATED"/>
    <property type="match status" value="1"/>
</dbReference>
<sequence length="906" mass="99910">MISGGLNGEEQNTKKIKTLCGDLYKSRQILNEETGGSIQTIYCPGMKGSASTLKAVAAGGYQQMVLPADEDLIKASTFADSGEAAAYVQNLTGERIILISLDGKADPVTQEPTVEPATPAIDKQEDLDDGKAKAEETATIDQVTKWILDSLSVQNVDIQPLSSLKAQKASDFIGANLQDNSDQAVLYRSALTNEKRVALCVRGIGTRAQYEKLKKLLKRYKADAAFFVIAATDGNLKKQIRADGYALENAGKTGSASGDVHKMYQEIDGGAQSLQKIGANPGAYLVYEPKYLSQIRAACFAAGQIPVEPQNPKQIAKGAFYLYDAQDISDIEKLLKTAKREGYHVDSVGDLIDSSGTIPALSNADLTKRRNANAGKSAKYTQTVMTTEKALGLTFGNLSNQAVDLDVANRLKSRGAKGTFFATFNELQTDSDTVEKLTAMGNEIGIAYNENTGYSADYDGMARYLHDCLTYTKWRYDMKPKVIMLPEDCAKNKGMLEAVHAYHLKAVGASRSIITSGTENTTDATLPQVLGQLKSVRFTRGGLEYINLGYYVNDQNKQIGDKTIMGNLIDQVIDQHVDAIAFVSPTTNQIEDGSRYRLKTVSSLFASKKVYRLSAKKQTAVTSHKDVLGRMGSSKKQFAYMKNHYVGSNFVVNAKKLPGFNAGEIRQLDKVGRLTDDRVLFLTFDDWGTDQSINKILYVLKKHHVKATFFVLTQHVDENPNLLRSIAMDGHEIACHSNTHVPLSDANADYTQYTSLTKKEQQSMRKDLVTSYNKLNHYVGDVKVGGKKALSQDFRPPTLAVSKAGLYEVFDVGFNYAISGDVSTNDYKRTDLNAYLNAMRNGSPSDEDDFKVKNGSVIVMHMTENAKYTAQMLDEMIPQWQQEGYHFARVDDYVNQFKPRGKRERN</sequence>
<comment type="caution">
    <text evidence="2">The sequence shown here is derived from an EMBL/GenBank/DDBJ whole genome shotgun (WGS) entry which is preliminary data.</text>
</comment>
<proteinExistence type="predicted"/>
<dbReference type="EMBL" id="VOGB01000004">
    <property type="protein sequence ID" value="MQM72446.1"/>
    <property type="molecule type" value="Genomic_DNA"/>
</dbReference>
<dbReference type="InterPro" id="IPR050248">
    <property type="entry name" value="Polysacc_deacetylase_ArnD"/>
</dbReference>
<dbReference type="GO" id="GO:0005975">
    <property type="term" value="P:carbohydrate metabolic process"/>
    <property type="evidence" value="ECO:0007669"/>
    <property type="project" value="InterPro"/>
</dbReference>
<feature type="domain" description="NodB homology" evidence="1">
    <location>
        <begin position="678"/>
        <end position="888"/>
    </location>
</feature>
<dbReference type="Gene3D" id="3.20.20.370">
    <property type="entry name" value="Glycoside hydrolase/deacetylase"/>
    <property type="match status" value="2"/>
</dbReference>
<evidence type="ECO:0000313" key="2">
    <source>
        <dbReference type="EMBL" id="MQM72446.1"/>
    </source>
</evidence>
<keyword evidence="3" id="KW-1185">Reference proteome</keyword>
<dbReference type="InterPro" id="IPR011330">
    <property type="entry name" value="Glyco_hydro/deAcase_b/a-brl"/>
</dbReference>
<dbReference type="GO" id="GO:0016810">
    <property type="term" value="F:hydrolase activity, acting on carbon-nitrogen (but not peptide) bonds"/>
    <property type="evidence" value="ECO:0007669"/>
    <property type="project" value="InterPro"/>
</dbReference>